<dbReference type="Pfam" id="PF06039">
    <property type="entry name" value="Mqo"/>
    <property type="match status" value="1"/>
</dbReference>
<sequence>MSDDLKNDDLTERRETMEEADVLLIGGGVMSATLGVLLHQLDPTLKIQIVEALADVARESSNPWNNAGTGHAALCELNYTKQLEDGSVDISKALDINEQFQVSKQFWAYLTEQGILGDPRDFINKVPHMSFVRGKGNVDYLRKRYEKMQAHHFFQDMEFTDDPKTVSEWTPLLTQGRNPNEAIAATRVQSGTDINFGSLTRQLVEYLEAKENIKLATNHIVKDIKRKKDGTWQIKIRNMGRGINRKIKAPFVFVGAGGASLPLLQKSDIPEGKGFGGFPVSGQFLVCDNPEIVSKHEAKVYGKAAVGAPPMSVPHLDTRVIDGKKTLLFGPFAGFSPKFLKSGSLLDLPGSVSISNLIPMLAVGKDNLDLTRYLIEQCMLTDVDRIDTLREFFPEAELEDWRLEIAGQRVQIIKKDEEKGGVLQFGTEIVAAADGSIAALLGASPGASCSVSVMLEVISKCFPDKLDQWGDKLTSMVPGFSKNMKEDVMTYREIRKKANDVLGI</sequence>
<dbReference type="NCBIfam" id="NF003611">
    <property type="entry name" value="PRK05257.3-2"/>
    <property type="match status" value="1"/>
</dbReference>
<dbReference type="InterPro" id="IPR006231">
    <property type="entry name" value="MQO"/>
</dbReference>
<dbReference type="NCBIfam" id="TIGR01320">
    <property type="entry name" value="mal_quin_oxido"/>
    <property type="match status" value="1"/>
</dbReference>
<dbReference type="GO" id="GO:0047545">
    <property type="term" value="F:(S)-2-hydroxyglutarate dehydrogenase activity"/>
    <property type="evidence" value="ECO:0007669"/>
    <property type="project" value="TreeGrafter"/>
</dbReference>
<dbReference type="EC" id="1.1.5.4" evidence="9"/>
<evidence type="ECO:0000313" key="10">
    <source>
        <dbReference type="EMBL" id="BDS08631.1"/>
    </source>
</evidence>
<keyword evidence="8 9" id="KW-0560">Oxidoreductase</keyword>
<dbReference type="NCBIfam" id="NF003613">
    <property type="entry name" value="PRK05257.3-4"/>
    <property type="match status" value="1"/>
</dbReference>
<dbReference type="HAMAP" id="MF_00212">
    <property type="entry name" value="MQO"/>
    <property type="match status" value="1"/>
</dbReference>
<proteinExistence type="inferred from homology"/>
<evidence type="ECO:0000256" key="6">
    <source>
        <dbReference type="ARBA" id="ARBA00022630"/>
    </source>
</evidence>
<dbReference type="PANTHER" id="PTHR43104">
    <property type="entry name" value="L-2-HYDROXYGLUTARATE DEHYDROGENASE, MITOCHONDRIAL"/>
    <property type="match status" value="1"/>
</dbReference>
<organism evidence="10">
    <name type="scientific">Oceaniferula spumae</name>
    <dbReference type="NCBI Taxonomy" id="2979115"/>
    <lineage>
        <taxon>Bacteria</taxon>
        <taxon>Pseudomonadati</taxon>
        <taxon>Verrucomicrobiota</taxon>
        <taxon>Verrucomicrobiia</taxon>
        <taxon>Verrucomicrobiales</taxon>
        <taxon>Verrucomicrobiaceae</taxon>
        <taxon>Oceaniferula</taxon>
    </lineage>
</organism>
<keyword evidence="5 9" id="KW-0816">Tricarboxylic acid cycle</keyword>
<evidence type="ECO:0000256" key="7">
    <source>
        <dbReference type="ARBA" id="ARBA00022827"/>
    </source>
</evidence>
<protein>
    <recommendedName>
        <fullName evidence="9">Probable malate:quinone oxidoreductase</fullName>
        <ecNumber evidence="9">1.1.5.4</ecNumber>
    </recommendedName>
    <alternativeName>
        <fullName evidence="9">MQO</fullName>
    </alternativeName>
    <alternativeName>
        <fullName evidence="9">Malate dehydrogenase [quinone]</fullName>
    </alternativeName>
</protein>
<dbReference type="NCBIfam" id="NF003605">
    <property type="entry name" value="PRK05257.1-4"/>
    <property type="match status" value="1"/>
</dbReference>
<comment type="catalytic activity">
    <reaction evidence="1 9">
        <text>(S)-malate + a quinone = a quinol + oxaloacetate</text>
        <dbReference type="Rhea" id="RHEA:46012"/>
        <dbReference type="ChEBI" id="CHEBI:15589"/>
        <dbReference type="ChEBI" id="CHEBI:16452"/>
        <dbReference type="ChEBI" id="CHEBI:24646"/>
        <dbReference type="ChEBI" id="CHEBI:132124"/>
        <dbReference type="EC" id="1.1.5.4"/>
    </reaction>
</comment>
<dbReference type="PANTHER" id="PTHR43104:SF2">
    <property type="entry name" value="L-2-HYDROXYGLUTARATE DEHYDROGENASE, MITOCHONDRIAL"/>
    <property type="match status" value="1"/>
</dbReference>
<evidence type="ECO:0000256" key="3">
    <source>
        <dbReference type="ARBA" id="ARBA00005012"/>
    </source>
</evidence>
<evidence type="ECO:0000256" key="4">
    <source>
        <dbReference type="ARBA" id="ARBA00006389"/>
    </source>
</evidence>
<dbReference type="EMBL" id="AP026866">
    <property type="protein sequence ID" value="BDS08631.1"/>
    <property type="molecule type" value="Genomic_DNA"/>
</dbReference>
<dbReference type="GO" id="GO:0008924">
    <property type="term" value="F:L-malate dehydrogenase (quinone) activity"/>
    <property type="evidence" value="ECO:0007669"/>
    <property type="project" value="UniProtKB-UniRule"/>
</dbReference>
<evidence type="ECO:0000256" key="5">
    <source>
        <dbReference type="ARBA" id="ARBA00022532"/>
    </source>
</evidence>
<gene>
    <name evidence="10" type="primary">mqo2</name>
    <name evidence="9" type="synonym">mqo</name>
    <name evidence="10" type="ORF">NT6N_36710</name>
</gene>
<accession>A0AAT9FRK8</accession>
<dbReference type="NCBIfam" id="NF003606">
    <property type="entry name" value="PRK05257.2-1"/>
    <property type="match status" value="1"/>
</dbReference>
<dbReference type="NCBIfam" id="NF009875">
    <property type="entry name" value="PRK13339.1"/>
    <property type="match status" value="1"/>
</dbReference>
<comment type="pathway">
    <text evidence="3 9">Carbohydrate metabolism; tricarboxylic acid cycle; oxaloacetate from (S)-malate (quinone route): step 1/1.</text>
</comment>
<dbReference type="GO" id="GO:0006099">
    <property type="term" value="P:tricarboxylic acid cycle"/>
    <property type="evidence" value="ECO:0007669"/>
    <property type="project" value="UniProtKB-UniRule"/>
</dbReference>
<dbReference type="NCBIfam" id="NF003608">
    <property type="entry name" value="PRK05257.2-4"/>
    <property type="match status" value="1"/>
</dbReference>
<evidence type="ECO:0000256" key="2">
    <source>
        <dbReference type="ARBA" id="ARBA00001974"/>
    </source>
</evidence>
<dbReference type="NCBIfam" id="NF003603">
    <property type="entry name" value="PRK05257.1-1"/>
    <property type="match status" value="1"/>
</dbReference>
<evidence type="ECO:0000256" key="9">
    <source>
        <dbReference type="HAMAP-Rule" id="MF_00212"/>
    </source>
</evidence>
<dbReference type="NCBIfam" id="NF003609">
    <property type="entry name" value="PRK05257.2-5"/>
    <property type="match status" value="1"/>
</dbReference>
<dbReference type="NCBIfam" id="NF003604">
    <property type="entry name" value="PRK05257.1-3"/>
    <property type="match status" value="1"/>
</dbReference>
<dbReference type="InterPro" id="IPR036188">
    <property type="entry name" value="FAD/NAD-bd_sf"/>
</dbReference>
<keyword evidence="6 9" id="KW-0285">Flavoprotein</keyword>
<dbReference type="KEGG" id="osu:NT6N_36710"/>
<comment type="similarity">
    <text evidence="4 9">Belongs to the MQO family.</text>
</comment>
<evidence type="ECO:0000256" key="1">
    <source>
        <dbReference type="ARBA" id="ARBA00001139"/>
    </source>
</evidence>
<evidence type="ECO:0000256" key="8">
    <source>
        <dbReference type="ARBA" id="ARBA00023002"/>
    </source>
</evidence>
<reference evidence="10" key="1">
    <citation type="submission" date="2024-07" db="EMBL/GenBank/DDBJ databases">
        <title>Complete genome sequence of Verrucomicrobiaceae bacterium NT6N.</title>
        <authorList>
            <person name="Huang C."/>
            <person name="Takami H."/>
            <person name="Hamasaki K."/>
        </authorList>
    </citation>
    <scope>NUCLEOTIDE SEQUENCE</scope>
    <source>
        <strain evidence="10">NT6N</strain>
    </source>
</reference>
<name>A0AAT9FRK8_9BACT</name>
<comment type="cofactor">
    <cofactor evidence="2 9">
        <name>FAD</name>
        <dbReference type="ChEBI" id="CHEBI:57692"/>
    </cofactor>
</comment>
<dbReference type="AlphaFoldDB" id="A0AAT9FRK8"/>
<dbReference type="SUPFAM" id="SSF51905">
    <property type="entry name" value="FAD/NAD(P)-binding domain"/>
    <property type="match status" value="1"/>
</dbReference>
<keyword evidence="7 9" id="KW-0274">FAD</keyword>